<dbReference type="Pfam" id="PF02622">
    <property type="entry name" value="DUF179"/>
    <property type="match status" value="1"/>
</dbReference>
<comment type="caution">
    <text evidence="3">The sequence shown here is derived from an EMBL/GenBank/DDBJ whole genome shotgun (WGS) entry which is preliminary data.</text>
</comment>
<proteinExistence type="inferred from homology"/>
<evidence type="ECO:0000313" key="4">
    <source>
        <dbReference type="Proteomes" id="UP000231484"/>
    </source>
</evidence>
<gene>
    <name evidence="3" type="ORF">BHC48_10335</name>
</gene>
<comment type="similarity">
    <text evidence="1 2">Belongs to the UPF0301 (AlgH) family.</text>
</comment>
<dbReference type="GO" id="GO:0005829">
    <property type="term" value="C:cytosol"/>
    <property type="evidence" value="ECO:0007669"/>
    <property type="project" value="TreeGrafter"/>
</dbReference>
<dbReference type="PANTHER" id="PTHR30327">
    <property type="entry name" value="UNCHARACTERIZED PROTEIN YQGE"/>
    <property type="match status" value="1"/>
</dbReference>
<dbReference type="AlphaFoldDB" id="A0A066TDD5"/>
<dbReference type="Proteomes" id="UP000231484">
    <property type="component" value="Unassembled WGS sequence"/>
</dbReference>
<evidence type="ECO:0000256" key="1">
    <source>
        <dbReference type="ARBA" id="ARBA00009600"/>
    </source>
</evidence>
<evidence type="ECO:0000256" key="2">
    <source>
        <dbReference type="HAMAP-Rule" id="MF_00758"/>
    </source>
</evidence>
<dbReference type="SUPFAM" id="SSF143456">
    <property type="entry name" value="VC0467-like"/>
    <property type="match status" value="1"/>
</dbReference>
<name>A0A066TDD5_9NEIS</name>
<dbReference type="eggNOG" id="COG1678">
    <property type="taxonomic scope" value="Bacteria"/>
</dbReference>
<dbReference type="PANTHER" id="PTHR30327:SF1">
    <property type="entry name" value="UPF0301 PROTEIN YQGE"/>
    <property type="match status" value="1"/>
</dbReference>
<dbReference type="EMBL" id="MEIQ01000053">
    <property type="protein sequence ID" value="PIT48124.1"/>
    <property type="molecule type" value="Genomic_DNA"/>
</dbReference>
<sequence length="192" mass="20950">MAAQQGTPSSFSLANHFLIAMPAMEDPFFKESVIYLCEHSADGAMGIIVNKPSPIMMDLLFDSAKTPTPERFHGQNVLMGGPVQVDRGFLVHTPAGSWESSLMVTDDIAITTSRDIIMGLTQENEVNKAVATIGYSSWSAGQLEQELANNSWISTPADMQILFDMPYKQRYKAALQLLNIDITNLSGLVGHA</sequence>
<accession>A0A066TDD5</accession>
<dbReference type="NCBIfam" id="NF001266">
    <property type="entry name" value="PRK00228.1-1"/>
    <property type="match status" value="1"/>
</dbReference>
<dbReference type="Gene3D" id="3.40.1740.10">
    <property type="entry name" value="VC0467-like"/>
    <property type="match status" value="1"/>
</dbReference>
<organism evidence="3 4">
    <name type="scientific">Snodgrassella alvi</name>
    <dbReference type="NCBI Taxonomy" id="1196083"/>
    <lineage>
        <taxon>Bacteria</taxon>
        <taxon>Pseudomonadati</taxon>
        <taxon>Pseudomonadota</taxon>
        <taxon>Betaproteobacteria</taxon>
        <taxon>Neisseriales</taxon>
        <taxon>Neisseriaceae</taxon>
        <taxon>Snodgrassella</taxon>
    </lineage>
</organism>
<evidence type="ECO:0000313" key="3">
    <source>
        <dbReference type="EMBL" id="PIT48124.1"/>
    </source>
</evidence>
<dbReference type="HAMAP" id="MF_00758">
    <property type="entry name" value="UPF0301"/>
    <property type="match status" value="1"/>
</dbReference>
<dbReference type="RefSeq" id="WP_037405581.1">
    <property type="nucleotide sequence ID" value="NZ_CAJZCD010000002.1"/>
</dbReference>
<reference evidence="3 4" key="1">
    <citation type="journal article" date="2017" name="MBio">
        <title>Type VI secretion-mediated competition in the bee gut microbiome.</title>
        <authorList>
            <person name="Steele M.I."/>
            <person name="Kwong W.K."/>
            <person name="Powell J.E."/>
            <person name="Whiteley M."/>
            <person name="Moran N.A."/>
        </authorList>
    </citation>
    <scope>NUCLEOTIDE SEQUENCE [LARGE SCALE GENOMIC DNA]</scope>
    <source>
        <strain evidence="3 4">Occ4-2</strain>
    </source>
</reference>
<dbReference type="InterPro" id="IPR003774">
    <property type="entry name" value="AlgH-like"/>
</dbReference>
<protein>
    <recommendedName>
        <fullName evidence="2">UPF0301 protein BHC48_10335</fullName>
    </recommendedName>
</protein>